<protein>
    <submittedName>
        <fullName evidence="2">Uncharacterized protein</fullName>
    </submittedName>
</protein>
<accession>A0A2S0KMJ5</accession>
<name>A0A2S0KMJ5_9FIRM</name>
<dbReference type="Pfam" id="PF19601">
    <property type="entry name" value="DUF6106"/>
    <property type="match status" value="1"/>
</dbReference>
<dbReference type="RefSeq" id="WP_106012227.1">
    <property type="nucleotide sequence ID" value="NZ_CP027226.1"/>
</dbReference>
<keyword evidence="1" id="KW-0812">Transmembrane</keyword>
<evidence type="ECO:0000313" key="3">
    <source>
        <dbReference type="Proteomes" id="UP000237947"/>
    </source>
</evidence>
<organism evidence="2 3">
    <name type="scientific">Fastidiosipila sanguinis</name>
    <dbReference type="NCBI Taxonomy" id="236753"/>
    <lineage>
        <taxon>Bacteria</taxon>
        <taxon>Bacillati</taxon>
        <taxon>Bacillota</taxon>
        <taxon>Clostridia</taxon>
        <taxon>Eubacteriales</taxon>
        <taxon>Oscillospiraceae</taxon>
        <taxon>Fastidiosipila</taxon>
    </lineage>
</organism>
<dbReference type="KEGG" id="fsa:C5Q98_02895"/>
<feature type="transmembrane region" description="Helical" evidence="1">
    <location>
        <begin position="21"/>
        <end position="40"/>
    </location>
</feature>
<feature type="transmembrane region" description="Helical" evidence="1">
    <location>
        <begin position="46"/>
        <end position="64"/>
    </location>
</feature>
<gene>
    <name evidence="2" type="ORF">C5Q98_02895</name>
</gene>
<dbReference type="InterPro" id="IPR046088">
    <property type="entry name" value="DUF6106"/>
</dbReference>
<evidence type="ECO:0000313" key="2">
    <source>
        <dbReference type="EMBL" id="AVM42243.1"/>
    </source>
</evidence>
<evidence type="ECO:0000256" key="1">
    <source>
        <dbReference type="SAM" id="Phobius"/>
    </source>
</evidence>
<keyword evidence="3" id="KW-1185">Reference proteome</keyword>
<keyword evidence="1" id="KW-0472">Membrane</keyword>
<proteinExistence type="predicted"/>
<dbReference type="EMBL" id="CP027226">
    <property type="protein sequence ID" value="AVM42243.1"/>
    <property type="molecule type" value="Genomic_DNA"/>
</dbReference>
<dbReference type="Proteomes" id="UP000237947">
    <property type="component" value="Chromosome"/>
</dbReference>
<dbReference type="OrthoDB" id="2062630at2"/>
<dbReference type="AlphaFoldDB" id="A0A2S0KMJ5"/>
<keyword evidence="1" id="KW-1133">Transmembrane helix</keyword>
<reference evidence="3" key="1">
    <citation type="submission" date="2018-02" db="EMBL/GenBank/DDBJ databases">
        <authorList>
            <person name="Holder M.E."/>
            <person name="Ajami N.J."/>
            <person name="Petrosino J.F."/>
        </authorList>
    </citation>
    <scope>NUCLEOTIDE SEQUENCE [LARGE SCALE GENOMIC DNA]</scope>
    <source>
        <strain evidence="3">CCUG 47711</strain>
    </source>
</reference>
<sequence length="177" mass="20713">MFNQDVFIEQLVKRQKSGKDYLFIGLYILAFLLLLLVIFIFIQYLIFFALLIVAGAAWGLYTLITNRNLEFEYICTNGHVDIDTIYNKRKRKRKVSMSSKNMEILAPVSDPAFRKYSEDKSYKTLDCTSNTGDANVWFFTGKYKDNMVLVLFEPESRIIEDCKRFNPRIVKFNPIQG</sequence>